<protein>
    <submittedName>
        <fullName evidence="11">Uncharacterized protein</fullName>
    </submittedName>
</protein>
<keyword evidence="4" id="KW-0677">Repeat</keyword>
<dbReference type="PANTHER" id="PTHR14927:SF0">
    <property type="entry name" value="NUCLEOLAR PROTEIN 10"/>
    <property type="match status" value="1"/>
</dbReference>
<dbReference type="VEuPathDB" id="FungiDB:SeMB42_g06555"/>
<dbReference type="InterPro" id="IPR056551">
    <property type="entry name" value="Beta-prop_NOL10_N"/>
</dbReference>
<dbReference type="EMBL" id="QEAM01000002">
    <property type="protein sequence ID" value="TPX51721.1"/>
    <property type="molecule type" value="Genomic_DNA"/>
</dbReference>
<keyword evidence="3" id="KW-0853">WD repeat</keyword>
<reference evidence="12 13" key="1">
    <citation type="journal article" date="2019" name="Sci. Rep.">
        <title>Comparative genomics of chytrid fungi reveal insights into the obligate biotrophic and pathogenic lifestyle of Synchytrium endobioticum.</title>
        <authorList>
            <person name="van de Vossenberg B.T.L.H."/>
            <person name="Warris S."/>
            <person name="Nguyen H.D.T."/>
            <person name="van Gent-Pelzer M.P.E."/>
            <person name="Joly D.L."/>
            <person name="van de Geest H.C."/>
            <person name="Bonants P.J.M."/>
            <person name="Smith D.S."/>
            <person name="Levesque C.A."/>
            <person name="van der Lee T.A.J."/>
        </authorList>
    </citation>
    <scope>NUCLEOTIDE SEQUENCE [LARGE SCALE GENOMIC DNA]</scope>
    <source>
        <strain evidence="11 13">LEV6574</strain>
        <strain evidence="10 12">MB42</strain>
    </source>
</reference>
<dbReference type="Pfam" id="PF08159">
    <property type="entry name" value="NUC153"/>
    <property type="match status" value="1"/>
</dbReference>
<evidence type="ECO:0000313" key="13">
    <source>
        <dbReference type="Proteomes" id="UP000320475"/>
    </source>
</evidence>
<dbReference type="Proteomes" id="UP000317494">
    <property type="component" value="Unassembled WGS sequence"/>
</dbReference>
<evidence type="ECO:0000256" key="2">
    <source>
        <dbReference type="ARBA" id="ARBA00005264"/>
    </source>
</evidence>
<evidence type="ECO:0000259" key="9">
    <source>
        <dbReference type="Pfam" id="PF23098"/>
    </source>
</evidence>
<dbReference type="EMBL" id="QEAN01000377">
    <property type="protein sequence ID" value="TPX38892.1"/>
    <property type="molecule type" value="Genomic_DNA"/>
</dbReference>
<dbReference type="InterPro" id="IPR056550">
    <property type="entry name" value="NOL10_2nd"/>
</dbReference>
<feature type="domain" description="NUC153" evidence="7">
    <location>
        <begin position="500"/>
        <end position="527"/>
    </location>
</feature>
<name>A0A507DJX7_9FUNG</name>
<evidence type="ECO:0000259" key="7">
    <source>
        <dbReference type="Pfam" id="PF08159"/>
    </source>
</evidence>
<evidence type="ECO:0000256" key="1">
    <source>
        <dbReference type="ARBA" id="ARBA00004604"/>
    </source>
</evidence>
<dbReference type="SMART" id="SM00320">
    <property type="entry name" value="WD40"/>
    <property type="match status" value="3"/>
</dbReference>
<dbReference type="InterPro" id="IPR001680">
    <property type="entry name" value="WD40_rpt"/>
</dbReference>
<evidence type="ECO:0000256" key="4">
    <source>
        <dbReference type="ARBA" id="ARBA00022737"/>
    </source>
</evidence>
<evidence type="ECO:0000313" key="12">
    <source>
        <dbReference type="Proteomes" id="UP000317494"/>
    </source>
</evidence>
<gene>
    <name evidence="11" type="ORF">SeLEV6574_g00161</name>
    <name evidence="10" type="ORF">SeMB42_g06555</name>
</gene>
<evidence type="ECO:0000313" key="10">
    <source>
        <dbReference type="EMBL" id="TPX38892.1"/>
    </source>
</evidence>
<accession>A0A507DJX7</accession>
<dbReference type="Gene3D" id="2.130.10.10">
    <property type="entry name" value="YVTN repeat-like/Quinoprotein amine dehydrogenase"/>
    <property type="match status" value="1"/>
</dbReference>
<organism evidence="11 13">
    <name type="scientific">Synchytrium endobioticum</name>
    <dbReference type="NCBI Taxonomy" id="286115"/>
    <lineage>
        <taxon>Eukaryota</taxon>
        <taxon>Fungi</taxon>
        <taxon>Fungi incertae sedis</taxon>
        <taxon>Chytridiomycota</taxon>
        <taxon>Chytridiomycota incertae sedis</taxon>
        <taxon>Chytridiomycetes</taxon>
        <taxon>Synchytriales</taxon>
        <taxon>Synchytriaceae</taxon>
        <taxon>Synchytrium</taxon>
    </lineage>
</organism>
<comment type="subcellular location">
    <subcellularLocation>
        <location evidence="1">Nucleus</location>
        <location evidence="1">Nucleolus</location>
    </subcellularLocation>
</comment>
<dbReference type="OrthoDB" id="273340at2759"/>
<dbReference type="Pfam" id="PF23097">
    <property type="entry name" value="NOL10_2nd"/>
    <property type="match status" value="1"/>
</dbReference>
<dbReference type="STRING" id="286115.A0A507DJX7"/>
<dbReference type="GO" id="GO:0030686">
    <property type="term" value="C:90S preribosome"/>
    <property type="evidence" value="ECO:0007669"/>
    <property type="project" value="TreeGrafter"/>
</dbReference>
<keyword evidence="12" id="KW-1185">Reference proteome</keyword>
<feature type="domain" description="Nucleolar protein 10-like N-terminal" evidence="9">
    <location>
        <begin position="3"/>
        <end position="374"/>
    </location>
</feature>
<evidence type="ECO:0000259" key="8">
    <source>
        <dbReference type="Pfam" id="PF23097"/>
    </source>
</evidence>
<evidence type="ECO:0000313" key="11">
    <source>
        <dbReference type="EMBL" id="TPX51721.1"/>
    </source>
</evidence>
<dbReference type="Pfam" id="PF23098">
    <property type="entry name" value="Beta-prop_NOL10_N"/>
    <property type="match status" value="1"/>
</dbReference>
<dbReference type="PANTHER" id="PTHR14927">
    <property type="entry name" value="NUCLEOLAR PROTEIN 10"/>
    <property type="match status" value="1"/>
</dbReference>
<dbReference type="InterPro" id="IPR015943">
    <property type="entry name" value="WD40/YVTN_repeat-like_dom_sf"/>
</dbReference>
<dbReference type="Proteomes" id="UP000320475">
    <property type="component" value="Unassembled WGS sequence"/>
</dbReference>
<dbReference type="GO" id="GO:0032040">
    <property type="term" value="C:small-subunit processome"/>
    <property type="evidence" value="ECO:0007669"/>
    <property type="project" value="TreeGrafter"/>
</dbReference>
<evidence type="ECO:0000256" key="3">
    <source>
        <dbReference type="ARBA" id="ARBA00022574"/>
    </source>
</evidence>
<sequence length="533" mass="61012">MVLQVSNPNNVKVYGITSTTRSAIPDWLAAKKKDELKKDPEWRNRVELLQDFEFAEASIRVKMTPNGKHILATGVYKPMLRCYELADLAMKFERHTDAENVQFVILSDDWTRTVLLQADRSLEFHTQFGLHYKTRVPKFGRDLAFHYPTAELLIGGACPDIWRLNLDQGRFLNPLTTNCSNINTVAVSSAHNLTAFGGDDGKIEFWATTQSTKSRVAELDVAKVLTSINASSSILLESFPEISKITFHDNGLLMGVGTTSGHVLLYDLRNRMPVAWKDHQYGFPIKNVSFHTATDNVISADTKTLKIWNHYDTKLFTSIEPTHDINDICAVDNSGLILVANEGVQILSYYIPQLGPAPRWCTFLENLTEELEENPSQTIYDDYKFITRKELNRLGLDHLIGTNLLRAYMHGFFVDLRLYEKARAIANPFELQEYRKKKVQDKIEKERETRIRDIKKLPRVNRALATKVMEGDEGEEKDTSMNGRSKRKARNEISVNPMADERFKAMFEDEDYQVDENSLEYKLLHPSVRPNAK</sequence>
<feature type="region of interest" description="Disordered" evidence="6">
    <location>
        <begin position="469"/>
        <end position="496"/>
    </location>
</feature>
<keyword evidence="5" id="KW-0539">Nucleus</keyword>
<comment type="caution">
    <text evidence="11">The sequence shown here is derived from an EMBL/GenBank/DDBJ whole genome shotgun (WGS) entry which is preliminary data.</text>
</comment>
<feature type="domain" description="Nucleolar protein 10-like second" evidence="8">
    <location>
        <begin position="379"/>
        <end position="427"/>
    </location>
</feature>
<proteinExistence type="inferred from homology"/>
<dbReference type="InterPro" id="IPR012580">
    <property type="entry name" value="NUC153"/>
</dbReference>
<evidence type="ECO:0000256" key="5">
    <source>
        <dbReference type="ARBA" id="ARBA00023242"/>
    </source>
</evidence>
<dbReference type="InterPro" id="IPR036322">
    <property type="entry name" value="WD40_repeat_dom_sf"/>
</dbReference>
<dbReference type="InterPro" id="IPR040382">
    <property type="entry name" value="NOL10/Enp2"/>
</dbReference>
<evidence type="ECO:0000256" key="6">
    <source>
        <dbReference type="SAM" id="MobiDB-lite"/>
    </source>
</evidence>
<dbReference type="AlphaFoldDB" id="A0A507DJX7"/>
<dbReference type="SUPFAM" id="SSF50978">
    <property type="entry name" value="WD40 repeat-like"/>
    <property type="match status" value="1"/>
</dbReference>
<comment type="similarity">
    <text evidence="2">Belongs to the WD repeat NOL10/ENP2 family.</text>
</comment>
<dbReference type="GO" id="GO:0000462">
    <property type="term" value="P:maturation of SSU-rRNA from tricistronic rRNA transcript (SSU-rRNA, 5.8S rRNA, LSU-rRNA)"/>
    <property type="evidence" value="ECO:0007669"/>
    <property type="project" value="TreeGrafter"/>
</dbReference>